<accession>A0A8S2AD03</accession>
<feature type="compositionally biased region" description="Basic and acidic residues" evidence="7">
    <location>
        <begin position="1125"/>
        <end position="1154"/>
    </location>
</feature>
<evidence type="ECO:0000256" key="7">
    <source>
        <dbReference type="SAM" id="MobiDB-lite"/>
    </source>
</evidence>
<evidence type="ECO:0000256" key="1">
    <source>
        <dbReference type="ARBA" id="ARBA00010566"/>
    </source>
</evidence>
<feature type="compositionally biased region" description="Low complexity" evidence="7">
    <location>
        <begin position="1008"/>
        <end position="1017"/>
    </location>
</feature>
<dbReference type="InterPro" id="IPR010109">
    <property type="entry name" value="Citrate_synthase_euk"/>
</dbReference>
<evidence type="ECO:0000256" key="4">
    <source>
        <dbReference type="PIRSR" id="PIRSR610109-1"/>
    </source>
</evidence>
<dbReference type="GO" id="GO:0006101">
    <property type="term" value="P:citrate metabolic process"/>
    <property type="evidence" value="ECO:0007669"/>
    <property type="project" value="InterPro"/>
</dbReference>
<dbReference type="Gene3D" id="1.10.580.10">
    <property type="entry name" value="Citrate Synthase, domain 1"/>
    <property type="match status" value="1"/>
</dbReference>
<feature type="domain" description="Bromo" evidence="8">
    <location>
        <begin position="885"/>
        <end position="956"/>
    </location>
</feature>
<evidence type="ECO:0000259" key="8">
    <source>
        <dbReference type="PROSITE" id="PS50014"/>
    </source>
</evidence>
<evidence type="ECO:0000256" key="6">
    <source>
        <dbReference type="RuleBase" id="RU000441"/>
    </source>
</evidence>
<feature type="region of interest" description="Disordered" evidence="7">
    <location>
        <begin position="740"/>
        <end position="874"/>
    </location>
</feature>
<dbReference type="GO" id="GO:0046912">
    <property type="term" value="F:acyltransferase activity, acyl groups converted into alkyl on transfer"/>
    <property type="evidence" value="ECO:0007669"/>
    <property type="project" value="InterPro"/>
</dbReference>
<reference evidence="9" key="1">
    <citation type="submission" date="2021-01" db="EMBL/GenBank/DDBJ databases">
        <authorList>
            <person name="Bezrukov I."/>
        </authorList>
    </citation>
    <scope>NUCLEOTIDE SEQUENCE</scope>
</reference>
<name>A0A8S2AD03_ARAAE</name>
<dbReference type="PROSITE" id="PS50014">
    <property type="entry name" value="BROMODOMAIN_2"/>
    <property type="match status" value="1"/>
</dbReference>
<dbReference type="PROSITE" id="PS00480">
    <property type="entry name" value="CITRATE_SYNTHASE"/>
    <property type="match status" value="1"/>
</dbReference>
<dbReference type="GO" id="GO:0006099">
    <property type="term" value="P:tricarboxylic acid cycle"/>
    <property type="evidence" value="ECO:0007669"/>
    <property type="project" value="InterPro"/>
</dbReference>
<feature type="compositionally biased region" description="Basic and acidic residues" evidence="7">
    <location>
        <begin position="789"/>
        <end position="812"/>
    </location>
</feature>
<dbReference type="InterPro" id="IPR002020">
    <property type="entry name" value="Citrate_synthase"/>
</dbReference>
<dbReference type="CDD" id="cd06105">
    <property type="entry name" value="ScCit1-2_like"/>
    <property type="match status" value="1"/>
</dbReference>
<dbReference type="NCBIfam" id="TIGR01793">
    <property type="entry name" value="cit_synth_euk"/>
    <property type="match status" value="1"/>
</dbReference>
<dbReference type="Proteomes" id="UP000682877">
    <property type="component" value="Chromosome 5"/>
</dbReference>
<dbReference type="FunFam" id="1.10.580.10:FF:000001">
    <property type="entry name" value="Citrate synthase"/>
    <property type="match status" value="1"/>
</dbReference>
<keyword evidence="3 5" id="KW-0103">Bromodomain</keyword>
<feature type="active site" evidence="4">
    <location>
        <position position="305"/>
    </location>
</feature>
<dbReference type="InterPro" id="IPR019810">
    <property type="entry name" value="Citrate_synthase_AS"/>
</dbReference>
<dbReference type="SMART" id="SM00297">
    <property type="entry name" value="BROMO"/>
    <property type="match status" value="1"/>
</dbReference>
<evidence type="ECO:0000313" key="10">
    <source>
        <dbReference type="Proteomes" id="UP000682877"/>
    </source>
</evidence>
<dbReference type="InterPro" id="IPR001005">
    <property type="entry name" value="SANT/Myb"/>
</dbReference>
<feature type="compositionally biased region" description="Basic and acidic residues" evidence="7">
    <location>
        <begin position="747"/>
        <end position="777"/>
    </location>
</feature>
<dbReference type="InterPro" id="IPR016143">
    <property type="entry name" value="Citrate_synth-like_sm_a-sub"/>
</dbReference>
<dbReference type="Gene3D" id="1.20.920.10">
    <property type="entry name" value="Bromodomain-like"/>
    <property type="match status" value="1"/>
</dbReference>
<feature type="compositionally biased region" description="Basic and acidic residues" evidence="7">
    <location>
        <begin position="1179"/>
        <end position="1199"/>
    </location>
</feature>
<dbReference type="EMBL" id="LR999455">
    <property type="protein sequence ID" value="CAE6076850.1"/>
    <property type="molecule type" value="Genomic_DNA"/>
</dbReference>
<feature type="compositionally biased region" description="Polar residues" evidence="7">
    <location>
        <begin position="835"/>
        <end position="849"/>
    </location>
</feature>
<keyword evidence="2 6" id="KW-0808">Transferase</keyword>
<dbReference type="PANTHER" id="PTHR11739:SF8">
    <property type="entry name" value="CITRATE SYNTHASE, MITOCHONDRIAL"/>
    <property type="match status" value="1"/>
</dbReference>
<evidence type="ECO:0000256" key="2">
    <source>
        <dbReference type="ARBA" id="ARBA00022679"/>
    </source>
</evidence>
<dbReference type="FunFam" id="1.10.230.10:FF:000001">
    <property type="entry name" value="Citrate synthase"/>
    <property type="match status" value="1"/>
</dbReference>
<dbReference type="InterPro" id="IPR001487">
    <property type="entry name" value="Bromodomain"/>
</dbReference>
<dbReference type="GO" id="GO:0005759">
    <property type="term" value="C:mitochondrial matrix"/>
    <property type="evidence" value="ECO:0007669"/>
    <property type="project" value="TreeGrafter"/>
</dbReference>
<comment type="similarity">
    <text evidence="1 6">Belongs to the citrate synthase family.</text>
</comment>
<gene>
    <name evidence="9" type="ORF">AARE701A_LOCUS13839</name>
</gene>
<feature type="region of interest" description="Disordered" evidence="7">
    <location>
        <begin position="567"/>
        <end position="609"/>
    </location>
</feature>
<dbReference type="NCBIfam" id="NF007128">
    <property type="entry name" value="PRK09569.1"/>
    <property type="match status" value="1"/>
</dbReference>
<feature type="compositionally biased region" description="Acidic residues" evidence="7">
    <location>
        <begin position="1082"/>
        <end position="1091"/>
    </location>
</feature>
<proteinExistence type="inferred from homology"/>
<feature type="active site" evidence="4">
    <location>
        <position position="351"/>
    </location>
</feature>
<dbReference type="GO" id="GO:0005975">
    <property type="term" value="P:carbohydrate metabolic process"/>
    <property type="evidence" value="ECO:0007669"/>
    <property type="project" value="TreeGrafter"/>
</dbReference>
<sequence>MVFFRSVSAISRLRSRAVQQSSLSNSVRWLHSSELDLKSQMQEIIPEQQDRLKKLKSEHGKVPLGNITVDMVLGGMRGMTGLLWETSLLDADEGIRFRGMSIPECQKVLPSAESGEEPLPEGLLWLLLTGKVPNKEQVNALSKELAHRAAVPDYVYKAIDALPSTAHPMTQFASGVMALQVQSEFQKAYEQGDIHKSKYWEPTFEDALNLIARVPVVASYVYRRMYKDGSIIPLDDSLDYGANFSHMLGYDSPQMKELMRLYVTIHSDHEGGNVSAHAGHLVGSALSDPYLSFAAALNGLAGPLHGLANQEVLLWIKSVVEECGENISKEQLKDYVWKTLNSGKVVPGYGHGVLRKTDPRYICQREFALKHLPDDPLFQLVSKLYEVVPPILTELGKVKNPWPNVDAHSGVLLNYYGLTEARYYTVLFGVSRSLGICSQLIWDRALGLPLERPKSWIRGCQQYSSNHSSSNRVFEVKRSRLKKVNATGSTESLNKKLPMKLPPHLKKLALILPKPICYFEWIRSRWILLPRIVRNREQRFLARTRNILLEQILVLLVKASPVVQEKHTIPTQEEEEEEEAVISNGMNDDDDTNNINSSSEFDNNRIGDGDGDGDDNCNLNQIKQVWGTWDELVLTCAVKRHAFSDWDSVAKEVQARSRSSLIVSAVNCRLKYQDLKRRFQDSVDVGEDNTEAAAAEEDEVGEIPWLEQLRSLRVAELRREVQRCDDSILSLQLKVKKLEEEKDGDDGDNKPDLKNDEIKPARLNRDTTESDREDNRSMNESNSTASVDKIADHDRLDGDKMVQTDENSRNPDPDPVNKAAAPEEEQRTVSKRSEMSNSGELDESGTSTGPGKRKGQKYRSGGGGGDIKSAGDKSQPLIDTIKLIRSHPRGSVFESRLRSQETKDYKRLIRQHLDIKTIEKKVEKGSYVSSSLSFYRDLKLLFTNAIVFFPTSSSESMAAQELRTLVSNEMKKRTGKSGHNAIKAEAESNEQKSSVLPLVACKKKSSASKKTPPSSSSKQKDEKKYQEVSEEKTVTTTTTTTTTSARSSRRTSKEIAVVAKDTKTGRAKNNNKKQKDTKTESSDDGDEDEKEENSKTEKKTVAIASDKKKSVADFLKRIKKNSPQKGKETTSKNQKKSDGNVKKENSKAKPRELRSNSTGKKKAEVETNNSKSSSKRKQTKEPAEATGKRGRESEKDNKQPKKRSRR</sequence>
<dbReference type="PRINTS" id="PR00143">
    <property type="entry name" value="CITRTSNTHASE"/>
</dbReference>
<feature type="compositionally biased region" description="Basic and acidic residues" evidence="7">
    <location>
        <begin position="824"/>
        <end position="834"/>
    </location>
</feature>
<dbReference type="CDD" id="cd04369">
    <property type="entry name" value="Bromodomain"/>
    <property type="match status" value="1"/>
</dbReference>
<dbReference type="AlphaFoldDB" id="A0A8S2AD03"/>
<dbReference type="InterPro" id="IPR016142">
    <property type="entry name" value="Citrate_synth-like_lrg_a-sub"/>
</dbReference>
<organism evidence="9 10">
    <name type="scientific">Arabidopsis arenosa</name>
    <name type="common">Sand rock-cress</name>
    <name type="synonym">Cardaminopsis arenosa</name>
    <dbReference type="NCBI Taxonomy" id="38785"/>
    <lineage>
        <taxon>Eukaryota</taxon>
        <taxon>Viridiplantae</taxon>
        <taxon>Streptophyta</taxon>
        <taxon>Embryophyta</taxon>
        <taxon>Tracheophyta</taxon>
        <taxon>Spermatophyta</taxon>
        <taxon>Magnoliopsida</taxon>
        <taxon>eudicotyledons</taxon>
        <taxon>Gunneridae</taxon>
        <taxon>Pentapetalae</taxon>
        <taxon>rosids</taxon>
        <taxon>malvids</taxon>
        <taxon>Brassicales</taxon>
        <taxon>Brassicaceae</taxon>
        <taxon>Camelineae</taxon>
        <taxon>Arabidopsis</taxon>
    </lineage>
</organism>
<feature type="compositionally biased region" description="Basic and acidic residues" evidence="7">
    <location>
        <begin position="1018"/>
        <end position="1033"/>
    </location>
</feature>
<evidence type="ECO:0000256" key="5">
    <source>
        <dbReference type="PROSITE-ProRule" id="PRU00035"/>
    </source>
</evidence>
<feature type="compositionally biased region" description="Basic and acidic residues" evidence="7">
    <location>
        <begin position="1092"/>
        <end position="1116"/>
    </location>
</feature>
<dbReference type="Pfam" id="PF00285">
    <property type="entry name" value="Citrate_synt"/>
    <property type="match status" value="1"/>
</dbReference>
<dbReference type="SUPFAM" id="SSF47370">
    <property type="entry name" value="Bromodomain"/>
    <property type="match status" value="1"/>
</dbReference>
<protein>
    <recommendedName>
        <fullName evidence="6">Citrate synthase</fullName>
    </recommendedName>
</protein>
<dbReference type="CDD" id="cd00167">
    <property type="entry name" value="SANT"/>
    <property type="match status" value="1"/>
</dbReference>
<dbReference type="PANTHER" id="PTHR11739">
    <property type="entry name" value="CITRATE SYNTHASE"/>
    <property type="match status" value="1"/>
</dbReference>
<dbReference type="InterPro" id="IPR036427">
    <property type="entry name" value="Bromodomain-like_sf"/>
</dbReference>
<dbReference type="SUPFAM" id="SSF48256">
    <property type="entry name" value="Citrate synthase"/>
    <property type="match status" value="1"/>
</dbReference>
<dbReference type="Pfam" id="PF00439">
    <property type="entry name" value="Bromodomain"/>
    <property type="match status" value="1"/>
</dbReference>
<feature type="active site" evidence="4">
    <location>
        <position position="406"/>
    </location>
</feature>
<dbReference type="InterPro" id="IPR036969">
    <property type="entry name" value="Citrate_synthase_sf"/>
</dbReference>
<dbReference type="Gene3D" id="1.10.230.10">
    <property type="entry name" value="Cytochrome P450-Terp, domain 2"/>
    <property type="match status" value="1"/>
</dbReference>
<feature type="region of interest" description="Disordered" evidence="7">
    <location>
        <begin position="969"/>
        <end position="1206"/>
    </location>
</feature>
<feature type="compositionally biased region" description="Low complexity" evidence="7">
    <location>
        <begin position="1034"/>
        <end position="1046"/>
    </location>
</feature>
<evidence type="ECO:0000256" key="3">
    <source>
        <dbReference type="ARBA" id="ARBA00023117"/>
    </source>
</evidence>
<keyword evidence="10" id="KW-1185">Reference proteome</keyword>
<evidence type="ECO:0000313" key="9">
    <source>
        <dbReference type="EMBL" id="CAE6076850.1"/>
    </source>
</evidence>